<accession>A0A023D3V1</accession>
<evidence type="ECO:0000313" key="2">
    <source>
        <dbReference type="Proteomes" id="UP000019760"/>
    </source>
</evidence>
<reference evidence="2" key="1">
    <citation type="journal article" date="2014" name="FEMS Microbiol. Lett.">
        <title>Draft Genomic DNA Sequence of the Facultatively Methylotrophic Bacterium Acidomonas methanolica type strain MB58.</title>
        <authorList>
            <person name="Higashiura N."/>
            <person name="Hadano H."/>
            <person name="Hirakawa H."/>
            <person name="Matsutani M."/>
            <person name="Takabe S."/>
            <person name="Matsushita K."/>
            <person name="Azuma Y."/>
        </authorList>
    </citation>
    <scope>NUCLEOTIDE SEQUENCE [LARGE SCALE GENOMIC DNA]</scope>
    <source>
        <strain evidence="2">MB58</strain>
    </source>
</reference>
<gene>
    <name evidence="1" type="ORF">Amme_038_082</name>
</gene>
<sequence>MRLHFRPQLPRAERYAAGRALRHLSPRRANAEWSSPKDRIDPLAILIRQGATRLPKLLPVRYARMRPTPLTFLRGAAAVMASDLARTANAGIFVQSCGDCHLNNFGTYATPEGVPVFDINDFDETAPAPFEWDLKRLSTSLVLAGGENGYSEKKSVALAASMAANYVMEIAKLAELPPLQAWNARINLLGVIDAVNDRKVREQLRARLKPQLASFTDQFGMVKPGPIPTFRDRPPLVVRLPERDESVRDAFARYLAALPQERRILLERYTLTDIVFKVVGVGSVGTFCAIGLFSSSDGDALLLQIKEAGESVLEEHLGSAGFANHGERVVVGQRIMQAASDAFLGWTRDTADAPDDDAAGRHFYVRQVKDARLAAIGEHLGTDLLPFYARLCGQALARAHARSADLPTLAGYLGRGRGFSEAIAGFGKLYAEQTREDWKIFVKAIADGSIHAA</sequence>
<keyword evidence="2" id="KW-1185">Reference proteome</keyword>
<reference evidence="1 2" key="2">
    <citation type="journal article" date="2014" name="FEMS Microbiol. Lett.">
        <title>Draft genomic DNA sequence of the facultatively methylotrophic bacterium Acidomonas methanolica type strain MB58.</title>
        <authorList>
            <person name="Higashiura N."/>
            <person name="Hadano H."/>
            <person name="Hirakawa H."/>
            <person name="Matsutani M."/>
            <person name="Takabe S."/>
            <person name="Matsushita K."/>
            <person name="Azuma Y."/>
        </authorList>
    </citation>
    <scope>NUCLEOTIDE SEQUENCE [LARGE SCALE GENOMIC DNA]</scope>
    <source>
        <strain evidence="1 2">MB58</strain>
    </source>
</reference>
<comment type="caution">
    <text evidence="1">The sequence shown here is derived from an EMBL/GenBank/DDBJ whole genome shotgun (WGS) entry which is preliminary data.</text>
</comment>
<dbReference type="Pfam" id="PF10009">
    <property type="entry name" value="DUF2252"/>
    <property type="match status" value="1"/>
</dbReference>
<dbReference type="EMBL" id="BAND01000038">
    <property type="protein sequence ID" value="GAJ28833.1"/>
    <property type="molecule type" value="Genomic_DNA"/>
</dbReference>
<proteinExistence type="predicted"/>
<dbReference type="PANTHER" id="PTHR39441">
    <property type="entry name" value="DUF2252 DOMAIN-CONTAINING PROTEIN"/>
    <property type="match status" value="1"/>
</dbReference>
<dbReference type="PANTHER" id="PTHR39441:SF1">
    <property type="entry name" value="DUF2252 DOMAIN-CONTAINING PROTEIN"/>
    <property type="match status" value="1"/>
</dbReference>
<dbReference type="RefSeq" id="WP_042057846.1">
    <property type="nucleotide sequence ID" value="NZ_BAND01000038.1"/>
</dbReference>
<organism evidence="1 2">
    <name type="scientific">Acidomonas methanolica NBRC 104435</name>
    <dbReference type="NCBI Taxonomy" id="1231351"/>
    <lineage>
        <taxon>Bacteria</taxon>
        <taxon>Pseudomonadati</taxon>
        <taxon>Pseudomonadota</taxon>
        <taxon>Alphaproteobacteria</taxon>
        <taxon>Acetobacterales</taxon>
        <taxon>Acetobacteraceae</taxon>
        <taxon>Acidomonas</taxon>
    </lineage>
</organism>
<dbReference type="InterPro" id="IPR018721">
    <property type="entry name" value="DUF2252"/>
</dbReference>
<dbReference type="Proteomes" id="UP000019760">
    <property type="component" value="Unassembled WGS sequence"/>
</dbReference>
<evidence type="ECO:0008006" key="3">
    <source>
        <dbReference type="Google" id="ProtNLM"/>
    </source>
</evidence>
<dbReference type="OrthoDB" id="1491115at2"/>
<evidence type="ECO:0000313" key="1">
    <source>
        <dbReference type="EMBL" id="GAJ28833.1"/>
    </source>
</evidence>
<dbReference type="AlphaFoldDB" id="A0A023D3V1"/>
<protein>
    <recommendedName>
        <fullName evidence="3">DUF2252 domain-containing protein</fullName>
    </recommendedName>
</protein>
<name>A0A023D3V1_ACIMT</name>